<evidence type="ECO:0000256" key="1">
    <source>
        <dbReference type="ARBA" id="ARBA00004651"/>
    </source>
</evidence>
<keyword evidence="3" id="KW-0547">Nucleotide-binding</keyword>
<dbReference type="InterPro" id="IPR011527">
    <property type="entry name" value="ABC1_TM_dom"/>
</dbReference>
<dbReference type="SUPFAM" id="SSF52540">
    <property type="entry name" value="P-loop containing nucleoside triphosphate hydrolases"/>
    <property type="match status" value="1"/>
</dbReference>
<evidence type="ECO:0000256" key="2">
    <source>
        <dbReference type="ARBA" id="ARBA00022692"/>
    </source>
</evidence>
<evidence type="ECO:0000259" key="9">
    <source>
        <dbReference type="PROSITE" id="PS50929"/>
    </source>
</evidence>
<dbReference type="EMBL" id="CP011797">
    <property type="protein sequence ID" value="ATX76983.1"/>
    <property type="molecule type" value="Genomic_DNA"/>
</dbReference>
<evidence type="ECO:0000313" key="10">
    <source>
        <dbReference type="EMBL" id="ATX76983.1"/>
    </source>
</evidence>
<proteinExistence type="predicted"/>
<dbReference type="InterPro" id="IPR003593">
    <property type="entry name" value="AAA+_ATPase"/>
</dbReference>
<dbReference type="InterPro" id="IPR036640">
    <property type="entry name" value="ABC1_TM_sf"/>
</dbReference>
<dbReference type="GO" id="GO:0005524">
    <property type="term" value="F:ATP binding"/>
    <property type="evidence" value="ECO:0007669"/>
    <property type="project" value="UniProtKB-KW"/>
</dbReference>
<name>A0A2K8KQF9_9GAMM</name>
<sequence length="650" mass="73417">MRLGEILRHDDILSQEELETALSVQLKTGYKIGEILIKHQVLDSKMLDYYLGFQHKFRVDERRKFSQFRLIGDLFRRFYGVAPLLILSSILLLFFSILLSMSFPYFIKFTFDYLILTNEINPVLIVGSGVLGLMVLGQVLSYAACLNLNKANIRFANSIRNRHFKIIHHVHYSTLSQKRSGEWLNHLTTDIDNVIERWELLFLSTFKNLFAVSVSCIILYLIDASLMIFVLSLSILMIAIPGRVSNLANKYLGRRPMLITGILTNLTEMIYSFSTIKTFNAQPKVTKDFSNKFDKYYLNDFHMVRYWNVAYNLRVLIGMALICTIIFEGGKNVISGIYSTGDLMMALVIVNILNPYIDEFVQLIISVNDTKAYWQRCLTLLDINIDDHKFKNDPALAVNLDGDVCINGLSFGYAGIEVFKDLNVRFEHNKSYAIVGRSGSGKSTLLKLLLKQLTPDEGEITFNDYSLSEVSEFTVCKNISYIAQKPSVFKGTVHENIRLGGASFSSCIEDSKIHVAAKRAGIHHRIGEMPYGYSTELGDGGQQLSGGEKQRISIARALLKDPAVCLFDEPTSSLDPKNEQIIIDTISSLKGQCTILISTHNPEFLNVVDQVLVLGDNPKFISANKLSFDSLHELMKYDDIIENNAEATSI</sequence>
<protein>
    <submittedName>
        <fullName evidence="10">Sugar ABC transporter, ATP-binding protein</fullName>
    </submittedName>
</protein>
<dbReference type="Gene3D" id="3.40.50.300">
    <property type="entry name" value="P-loop containing nucleotide triphosphate hydrolases"/>
    <property type="match status" value="1"/>
</dbReference>
<feature type="transmembrane region" description="Helical" evidence="7">
    <location>
        <begin position="200"/>
        <end position="222"/>
    </location>
</feature>
<organism evidence="10 11">
    <name type="scientific">Reinekea forsetii</name>
    <dbReference type="NCBI Taxonomy" id="1336806"/>
    <lineage>
        <taxon>Bacteria</taxon>
        <taxon>Pseudomonadati</taxon>
        <taxon>Pseudomonadota</taxon>
        <taxon>Gammaproteobacteria</taxon>
        <taxon>Oceanospirillales</taxon>
        <taxon>Saccharospirillaceae</taxon>
        <taxon>Reinekea</taxon>
    </lineage>
</organism>
<reference evidence="10 11" key="1">
    <citation type="journal article" date="2017" name="Environ. Microbiol.">
        <title>Genomic and physiological analyses of 'Reinekea forsetii' reveal a versatile opportunistic lifestyle during spring algae blooms.</title>
        <authorList>
            <person name="Avci B."/>
            <person name="Hahnke R.L."/>
            <person name="Chafee M."/>
            <person name="Fischer T."/>
            <person name="Gruber-Vodicka H."/>
            <person name="Tegetmeyer H.E."/>
            <person name="Harder J."/>
            <person name="Fuchs B.M."/>
            <person name="Amann R.I."/>
            <person name="Teeling H."/>
        </authorList>
    </citation>
    <scope>NUCLEOTIDE SEQUENCE [LARGE SCALE GENOMIC DNA]</scope>
    <source>
        <strain evidence="10 11">Hel1_31_D35</strain>
    </source>
</reference>
<dbReference type="GO" id="GO:0005886">
    <property type="term" value="C:plasma membrane"/>
    <property type="evidence" value="ECO:0007669"/>
    <property type="project" value="UniProtKB-SubCell"/>
</dbReference>
<feature type="transmembrane region" description="Helical" evidence="7">
    <location>
        <begin position="123"/>
        <end position="145"/>
    </location>
</feature>
<evidence type="ECO:0000256" key="7">
    <source>
        <dbReference type="SAM" id="Phobius"/>
    </source>
</evidence>
<comment type="subcellular location">
    <subcellularLocation>
        <location evidence="1">Cell membrane</location>
        <topology evidence="1">Multi-pass membrane protein</topology>
    </subcellularLocation>
</comment>
<keyword evidence="4 10" id="KW-0067">ATP-binding</keyword>
<dbReference type="PROSITE" id="PS50929">
    <property type="entry name" value="ABC_TM1F"/>
    <property type="match status" value="1"/>
</dbReference>
<dbReference type="RefSeq" id="WP_100257275.1">
    <property type="nucleotide sequence ID" value="NZ_CP011797.1"/>
</dbReference>
<dbReference type="InterPro" id="IPR003439">
    <property type="entry name" value="ABC_transporter-like_ATP-bd"/>
</dbReference>
<dbReference type="PROSITE" id="PS00211">
    <property type="entry name" value="ABC_TRANSPORTER_1"/>
    <property type="match status" value="1"/>
</dbReference>
<dbReference type="GO" id="GO:0015421">
    <property type="term" value="F:ABC-type oligopeptide transporter activity"/>
    <property type="evidence" value="ECO:0007669"/>
    <property type="project" value="TreeGrafter"/>
</dbReference>
<evidence type="ECO:0000256" key="4">
    <source>
        <dbReference type="ARBA" id="ARBA00022840"/>
    </source>
</evidence>
<dbReference type="Pfam" id="PF00005">
    <property type="entry name" value="ABC_tran"/>
    <property type="match status" value="1"/>
</dbReference>
<dbReference type="CDD" id="cd03228">
    <property type="entry name" value="ABCC_MRP_Like"/>
    <property type="match status" value="1"/>
</dbReference>
<feature type="transmembrane region" description="Helical" evidence="7">
    <location>
        <begin position="78"/>
        <end position="103"/>
    </location>
</feature>
<feature type="domain" description="ABC transmembrane type-1" evidence="9">
    <location>
        <begin position="89"/>
        <end position="369"/>
    </location>
</feature>
<accession>A0A2K8KQF9</accession>
<dbReference type="Gene3D" id="1.20.1560.10">
    <property type="entry name" value="ABC transporter type 1, transmembrane domain"/>
    <property type="match status" value="1"/>
</dbReference>
<evidence type="ECO:0000256" key="5">
    <source>
        <dbReference type="ARBA" id="ARBA00022989"/>
    </source>
</evidence>
<dbReference type="SMART" id="SM00382">
    <property type="entry name" value="AAA"/>
    <property type="match status" value="1"/>
</dbReference>
<keyword evidence="11" id="KW-1185">Reference proteome</keyword>
<dbReference type="CDD" id="cd07346">
    <property type="entry name" value="ABC_6TM_exporters"/>
    <property type="match status" value="1"/>
</dbReference>
<dbReference type="InterPro" id="IPR027417">
    <property type="entry name" value="P-loop_NTPase"/>
</dbReference>
<keyword evidence="2 7" id="KW-0812">Transmembrane</keyword>
<evidence type="ECO:0000256" key="3">
    <source>
        <dbReference type="ARBA" id="ARBA00022741"/>
    </source>
</evidence>
<feature type="domain" description="ABC transporter" evidence="8">
    <location>
        <begin position="404"/>
        <end position="641"/>
    </location>
</feature>
<dbReference type="GO" id="GO:0016887">
    <property type="term" value="F:ATP hydrolysis activity"/>
    <property type="evidence" value="ECO:0007669"/>
    <property type="project" value="InterPro"/>
</dbReference>
<keyword evidence="5 7" id="KW-1133">Transmembrane helix</keyword>
<evidence type="ECO:0000313" key="11">
    <source>
        <dbReference type="Proteomes" id="UP000229757"/>
    </source>
</evidence>
<dbReference type="InterPro" id="IPR037257">
    <property type="entry name" value="T2SS_E_N_sf"/>
</dbReference>
<dbReference type="InterPro" id="IPR017871">
    <property type="entry name" value="ABC_transporter-like_CS"/>
</dbReference>
<dbReference type="SUPFAM" id="SSF90123">
    <property type="entry name" value="ABC transporter transmembrane region"/>
    <property type="match status" value="1"/>
</dbReference>
<dbReference type="Proteomes" id="UP000229757">
    <property type="component" value="Chromosome"/>
</dbReference>
<dbReference type="AlphaFoldDB" id="A0A2K8KQF9"/>
<gene>
    <name evidence="10" type="ORF">REIFOR_01846</name>
</gene>
<dbReference type="PANTHER" id="PTHR43394">
    <property type="entry name" value="ATP-DEPENDENT PERMEASE MDL1, MITOCHONDRIAL"/>
    <property type="match status" value="1"/>
</dbReference>
<evidence type="ECO:0000256" key="6">
    <source>
        <dbReference type="ARBA" id="ARBA00023136"/>
    </source>
</evidence>
<feature type="transmembrane region" description="Helical" evidence="7">
    <location>
        <begin position="228"/>
        <end position="248"/>
    </location>
</feature>
<keyword evidence="6 7" id="KW-0472">Membrane</keyword>
<dbReference type="SUPFAM" id="SSF160246">
    <property type="entry name" value="EspE N-terminal domain-like"/>
    <property type="match status" value="1"/>
</dbReference>
<feature type="transmembrane region" description="Helical" evidence="7">
    <location>
        <begin position="309"/>
        <end position="327"/>
    </location>
</feature>
<evidence type="ECO:0000259" key="8">
    <source>
        <dbReference type="PROSITE" id="PS50893"/>
    </source>
</evidence>
<dbReference type="Pfam" id="PF00664">
    <property type="entry name" value="ABC_membrane"/>
    <property type="match status" value="1"/>
</dbReference>
<dbReference type="InterPro" id="IPR039421">
    <property type="entry name" value="Type_1_exporter"/>
</dbReference>
<dbReference type="KEGG" id="rfo:REIFOR_01846"/>
<dbReference type="PROSITE" id="PS50893">
    <property type="entry name" value="ABC_TRANSPORTER_2"/>
    <property type="match status" value="1"/>
</dbReference>
<dbReference type="OrthoDB" id="9806127at2"/>
<dbReference type="PANTHER" id="PTHR43394:SF1">
    <property type="entry name" value="ATP-BINDING CASSETTE SUB-FAMILY B MEMBER 10, MITOCHONDRIAL"/>
    <property type="match status" value="1"/>
</dbReference>